<dbReference type="EMBL" id="JAEPBG010000006">
    <property type="protein sequence ID" value="MBK4736183.1"/>
    <property type="molecule type" value="Genomic_DNA"/>
</dbReference>
<comment type="caution">
    <text evidence="1">The sequence shown here is derived from an EMBL/GenBank/DDBJ whole genome shotgun (WGS) entry which is preliminary data.</text>
</comment>
<evidence type="ECO:0000313" key="2">
    <source>
        <dbReference type="Proteomes" id="UP000622890"/>
    </source>
</evidence>
<dbReference type="RefSeq" id="WP_200593370.1">
    <property type="nucleotide sequence ID" value="NZ_JAEPBG010000006.1"/>
</dbReference>
<name>A0A934W7Y9_9BURK</name>
<reference evidence="1" key="1">
    <citation type="submission" date="2021-01" db="EMBL/GenBank/DDBJ databases">
        <title>Genome sequence of strain Noviherbaspirillum sp. DKR-6.</title>
        <authorList>
            <person name="Chaudhary D.K."/>
        </authorList>
    </citation>
    <scope>NUCLEOTIDE SEQUENCE</scope>
    <source>
        <strain evidence="1">DKR-6</strain>
    </source>
</reference>
<proteinExistence type="predicted"/>
<protein>
    <submittedName>
        <fullName evidence="1">Uncharacterized protein</fullName>
    </submittedName>
</protein>
<dbReference type="Proteomes" id="UP000622890">
    <property type="component" value="Unassembled WGS sequence"/>
</dbReference>
<sequence length="218" mass="24057">MSDPMHAPRKFMASAEFSEKALAKRIAADGFAAFSVELLPPELYSGNTYAPCIKHPAGFLTLRQAVDGDTRHIADIESWDRVILTIHDYRHEYLFYSATNAAILRGTIDAYRSMLEQRVAAAPRLMNRVSVAYVPKLGLMTVEAKQFNGKPDLIAVRTFVQTYLASESVAQNITDAFANGGMEASRLGLKSRTNTILERPMAAPQRRQAATQTAASVF</sequence>
<gene>
    <name evidence="1" type="ORF">JJB74_16290</name>
</gene>
<accession>A0A934W7Y9</accession>
<dbReference type="AlphaFoldDB" id="A0A934W7Y9"/>
<evidence type="ECO:0000313" key="1">
    <source>
        <dbReference type="EMBL" id="MBK4736183.1"/>
    </source>
</evidence>
<organism evidence="1 2">
    <name type="scientific">Noviherbaspirillum pedocola</name>
    <dbReference type="NCBI Taxonomy" id="2801341"/>
    <lineage>
        <taxon>Bacteria</taxon>
        <taxon>Pseudomonadati</taxon>
        <taxon>Pseudomonadota</taxon>
        <taxon>Betaproteobacteria</taxon>
        <taxon>Burkholderiales</taxon>
        <taxon>Oxalobacteraceae</taxon>
        <taxon>Noviherbaspirillum</taxon>
    </lineage>
</organism>
<keyword evidence="2" id="KW-1185">Reference proteome</keyword>